<accession>A0A9W9VUG2</accession>
<name>A0A9W9VUG2_9EURO</name>
<feature type="compositionally biased region" description="Basic and acidic residues" evidence="1">
    <location>
        <begin position="578"/>
        <end position="589"/>
    </location>
</feature>
<feature type="compositionally biased region" description="Basic and acidic residues" evidence="1">
    <location>
        <begin position="775"/>
        <end position="793"/>
    </location>
</feature>
<dbReference type="InterPro" id="IPR038769">
    <property type="entry name" value="MTC4"/>
</dbReference>
<feature type="region of interest" description="Disordered" evidence="1">
    <location>
        <begin position="1042"/>
        <end position="1061"/>
    </location>
</feature>
<feature type="compositionally biased region" description="Low complexity" evidence="1">
    <location>
        <begin position="978"/>
        <end position="999"/>
    </location>
</feature>
<comment type="caution">
    <text evidence="3">The sequence shown here is derived from an EMBL/GenBank/DDBJ whole genome shotgun (WGS) entry which is preliminary data.</text>
</comment>
<feature type="compositionally biased region" description="Polar residues" evidence="1">
    <location>
        <begin position="957"/>
        <end position="975"/>
    </location>
</feature>
<dbReference type="PANTHER" id="PTHR38426:SF1">
    <property type="entry name" value="MAINTENANCE OF TELOMERE CAPPING PROTEIN 4"/>
    <property type="match status" value="1"/>
</dbReference>
<dbReference type="EMBL" id="JAPZBS010000001">
    <property type="protein sequence ID" value="KAJ5389567.1"/>
    <property type="molecule type" value="Genomic_DNA"/>
</dbReference>
<feature type="compositionally biased region" description="Polar residues" evidence="1">
    <location>
        <begin position="165"/>
        <end position="175"/>
    </location>
</feature>
<sequence length="1214" mass="134066">MSQRRNTPSERNSMPPTDGNSHDASQESRPLPQRSDAGSSRRQAVPTSDGRASGELEGSTLGSSSRDGERRTPGQRRTQSSSGFLLDSLPRSSSLRIGSHRARPSEPPVEKRSAPDGDIVVSKKRSRFPWSRHRTSASESARAASESSPIAADQAPTPPPDVEQTKTPSRATSGTHGDHQAAAPGMDRDSLQIVNLALNLNESRRRTASGLVPGPNVRRPLSVSQPAAAPLELLPPAPTGKNAQRDSSYRDYTQIPGDGSLEGPQSTAKSPVVDFLPSTVANDNRLYEFSERTLARADRARRHFELFQEYLRLLPSLPPLRKPQVTDDSDSSDVPPVVASTSRSYNPLQMIRNRKIRYREKCPIDPEAGGWHDVDKVHDWVNSIQNRYSDRTHDEMQIIKLPSFQQGQHHTPHGDSQDFDTTVSPPGSLRRVSRTNSVKTTRPRLDWASSPAELLADVAWLEDSSNRAKIVDRDGNKLYPDPTELVLMDSSVEYPQQIPRLSVEMAYPNQEELLSRNISLSSARPALEPEFKSVGRGRHKHRFQSHSHARSQSASSSGKRSRWDKVKMRAGSVSSDSSPERRKSSDRSRRAWGHSRIKSEALMRKEASNLSESRRSKAPAAVNDTTRRQMSELPPLSTKASQVGRQASFSSTGSLDNKYNPRMSFEAMDSTAPNSPAHAGYFPSIAVKLSPASSRSPSPAKKGLRHKIVSRHERSKSKQGYRDSREHEDESLAAVASQPSLPSQEQSERPSKLQPSPLPDIVSTSYFDDQGVSEGRADGYRGRKGQHLPESKLRGIFKGPGRIAEIVGNEVSKVGDLILKKDTLPDSRKSSPGTTVASDDSDSDEDERRTDKRSGPQGLLRRLPNLTDEPGRLIRRESEKIISSRSFKPSLPTFTSPLRQDDKSGGSSDAIELGSTRERSVASPRPEEQEGPKRMALSRSKTLDFGPALQSARGRMKSSNAIKDPSNPFSLTQPPVTGLARARASPGPGRRPAGLSGAGRAWSISGRSLHSLNDSGVPGKTEIERTRTLLLASGIKAREITRRANSSRDPPHWLANSMGNSSSVPRVTRISEFDTAAQGFLRRFEMTQYSFQQSMHHFSTSTSSPLRSQLRDLEILVNQTLTPRVRATADSAEDLCVQLNTTSTLAVKSLSDALDRGIRKRRRRLRWVRRAGFVVLEWALVGMLWWVWLIVMAFKLVRGVFRGAISGARWVLWL</sequence>
<dbReference type="Proteomes" id="UP001147782">
    <property type="component" value="Unassembled WGS sequence"/>
</dbReference>
<evidence type="ECO:0000313" key="4">
    <source>
        <dbReference type="Proteomes" id="UP001147782"/>
    </source>
</evidence>
<feature type="compositionally biased region" description="Low complexity" evidence="1">
    <location>
        <begin position="85"/>
        <end position="96"/>
    </location>
</feature>
<feature type="region of interest" description="Disordered" evidence="1">
    <location>
        <begin position="814"/>
        <end position="999"/>
    </location>
</feature>
<feature type="compositionally biased region" description="Polar residues" evidence="1">
    <location>
        <begin position="638"/>
        <end position="657"/>
    </location>
</feature>
<dbReference type="PANTHER" id="PTHR38426">
    <property type="entry name" value="MAINTENANCE OF TELOMERE CAPPING PROTEIN 4"/>
    <property type="match status" value="1"/>
</dbReference>
<keyword evidence="2" id="KW-1133">Transmembrane helix</keyword>
<feature type="compositionally biased region" description="Basic and acidic residues" evidence="1">
    <location>
        <begin position="720"/>
        <end position="730"/>
    </location>
</feature>
<dbReference type="GeneID" id="81432743"/>
<feature type="region of interest" description="Disordered" evidence="1">
    <location>
        <begin position="529"/>
        <end position="661"/>
    </location>
</feature>
<reference evidence="3" key="2">
    <citation type="journal article" date="2023" name="IMA Fungus">
        <title>Comparative genomic study of the Penicillium genus elucidates a diverse pangenome and 15 lateral gene transfer events.</title>
        <authorList>
            <person name="Petersen C."/>
            <person name="Sorensen T."/>
            <person name="Nielsen M.R."/>
            <person name="Sondergaard T.E."/>
            <person name="Sorensen J.L."/>
            <person name="Fitzpatrick D.A."/>
            <person name="Frisvad J.C."/>
            <person name="Nielsen K.L."/>
        </authorList>
    </citation>
    <scope>NUCLEOTIDE SEQUENCE</scope>
    <source>
        <strain evidence="3">IBT 29864</strain>
    </source>
</reference>
<gene>
    <name evidence="3" type="ORF">N7496_000635</name>
</gene>
<feature type="compositionally biased region" description="Low complexity" evidence="1">
    <location>
        <begin position="53"/>
        <end position="65"/>
    </location>
</feature>
<reference evidence="3" key="1">
    <citation type="submission" date="2022-11" db="EMBL/GenBank/DDBJ databases">
        <authorList>
            <person name="Petersen C."/>
        </authorList>
    </citation>
    <scope>NUCLEOTIDE SEQUENCE</scope>
    <source>
        <strain evidence="3">IBT 29864</strain>
    </source>
</reference>
<keyword evidence="2" id="KW-0472">Membrane</keyword>
<feature type="region of interest" description="Disordered" evidence="1">
    <location>
        <begin position="690"/>
        <end position="798"/>
    </location>
</feature>
<evidence type="ECO:0000256" key="1">
    <source>
        <dbReference type="SAM" id="MobiDB-lite"/>
    </source>
</evidence>
<feature type="region of interest" description="Disordered" evidence="1">
    <location>
        <begin position="1"/>
        <end position="190"/>
    </location>
</feature>
<keyword evidence="2" id="KW-0812">Transmembrane</keyword>
<feature type="region of interest" description="Disordered" evidence="1">
    <location>
        <begin position="405"/>
        <end position="437"/>
    </location>
</feature>
<evidence type="ECO:0000256" key="2">
    <source>
        <dbReference type="SAM" id="Phobius"/>
    </source>
</evidence>
<feature type="transmembrane region" description="Helical" evidence="2">
    <location>
        <begin position="1171"/>
        <end position="1194"/>
    </location>
</feature>
<feature type="compositionally biased region" description="Basic residues" evidence="1">
    <location>
        <begin position="702"/>
        <end position="719"/>
    </location>
</feature>
<protein>
    <submittedName>
        <fullName evidence="3">Uncharacterized protein</fullName>
    </submittedName>
</protein>
<proteinExistence type="predicted"/>
<feature type="compositionally biased region" description="Polar residues" evidence="1">
    <location>
        <begin position="1"/>
        <end position="19"/>
    </location>
</feature>
<feature type="compositionally biased region" description="Basic and acidic residues" evidence="1">
    <location>
        <begin position="869"/>
        <end position="882"/>
    </location>
</feature>
<feature type="compositionally biased region" description="Low complexity" evidence="1">
    <location>
        <begin position="690"/>
        <end position="700"/>
    </location>
</feature>
<feature type="compositionally biased region" description="Basic residues" evidence="1">
    <location>
        <begin position="535"/>
        <end position="549"/>
    </location>
</feature>
<feature type="region of interest" description="Disordered" evidence="1">
    <location>
        <begin position="321"/>
        <end position="341"/>
    </location>
</feature>
<dbReference type="OrthoDB" id="5034579at2759"/>
<feature type="compositionally biased region" description="Basic and acidic residues" evidence="1">
    <location>
        <begin position="915"/>
        <end position="933"/>
    </location>
</feature>
<dbReference type="AlphaFoldDB" id="A0A9W9VUG2"/>
<organism evidence="3 4">
    <name type="scientific">Penicillium cataractarum</name>
    <dbReference type="NCBI Taxonomy" id="2100454"/>
    <lineage>
        <taxon>Eukaryota</taxon>
        <taxon>Fungi</taxon>
        <taxon>Dikarya</taxon>
        <taxon>Ascomycota</taxon>
        <taxon>Pezizomycotina</taxon>
        <taxon>Eurotiomycetes</taxon>
        <taxon>Eurotiomycetidae</taxon>
        <taxon>Eurotiales</taxon>
        <taxon>Aspergillaceae</taxon>
        <taxon>Penicillium</taxon>
    </lineage>
</organism>
<evidence type="ECO:0000313" key="3">
    <source>
        <dbReference type="EMBL" id="KAJ5389567.1"/>
    </source>
</evidence>
<feature type="compositionally biased region" description="Low complexity" evidence="1">
    <location>
        <begin position="332"/>
        <end position="341"/>
    </location>
</feature>
<feature type="compositionally biased region" description="Low complexity" evidence="1">
    <location>
        <begin position="137"/>
        <end position="152"/>
    </location>
</feature>
<feature type="compositionally biased region" description="Basic and acidic residues" evidence="1">
    <location>
        <begin position="818"/>
        <end position="829"/>
    </location>
</feature>
<feature type="region of interest" description="Disordered" evidence="1">
    <location>
        <begin position="229"/>
        <end position="271"/>
    </location>
</feature>
<feature type="compositionally biased region" description="Basic residues" evidence="1">
    <location>
        <begin position="122"/>
        <end position="135"/>
    </location>
</feature>
<keyword evidence="4" id="KW-1185">Reference proteome</keyword>
<dbReference type="RefSeq" id="XP_056560295.1">
    <property type="nucleotide sequence ID" value="XM_056693566.1"/>
</dbReference>
<feature type="compositionally biased region" description="Basic and acidic residues" evidence="1">
    <location>
        <begin position="597"/>
        <end position="615"/>
    </location>
</feature>
<feature type="compositionally biased region" description="Polar residues" evidence="1">
    <location>
        <begin position="36"/>
        <end position="46"/>
    </location>
</feature>